<keyword evidence="2" id="KW-0812">Transmembrane</keyword>
<dbReference type="Proteomes" id="UP000436357">
    <property type="component" value="Unassembled WGS sequence"/>
</dbReference>
<feature type="transmembrane region" description="Helical" evidence="2">
    <location>
        <begin position="240"/>
        <end position="258"/>
    </location>
</feature>
<keyword evidence="4" id="KW-0378">Hydrolase</keyword>
<dbReference type="PANTHER" id="PTHR36435">
    <property type="entry name" value="SLR1288 PROTEIN"/>
    <property type="match status" value="1"/>
</dbReference>
<evidence type="ECO:0000256" key="2">
    <source>
        <dbReference type="SAM" id="Phobius"/>
    </source>
</evidence>
<dbReference type="PANTHER" id="PTHR36435:SF1">
    <property type="entry name" value="CAAX AMINO TERMINAL PROTEASE FAMILY PROTEIN"/>
    <property type="match status" value="1"/>
</dbReference>
<dbReference type="InterPro" id="IPR052710">
    <property type="entry name" value="CAAX_protease"/>
</dbReference>
<dbReference type="OrthoDB" id="8453431at2"/>
<evidence type="ECO:0000313" key="4">
    <source>
        <dbReference type="EMBL" id="MSD90981.1"/>
    </source>
</evidence>
<keyword evidence="4" id="KW-0645">Protease</keyword>
<dbReference type="GO" id="GO:0080120">
    <property type="term" value="P:CAAX-box protein maturation"/>
    <property type="evidence" value="ECO:0007669"/>
    <property type="project" value="UniProtKB-ARBA"/>
</dbReference>
<comment type="caution">
    <text evidence="4">The sequence shown here is derived from an EMBL/GenBank/DDBJ whole genome shotgun (WGS) entry which is preliminary data.</text>
</comment>
<dbReference type="GO" id="GO:0004175">
    <property type="term" value="F:endopeptidase activity"/>
    <property type="evidence" value="ECO:0007669"/>
    <property type="project" value="UniProtKB-ARBA"/>
</dbReference>
<feature type="transmembrane region" description="Helical" evidence="2">
    <location>
        <begin position="312"/>
        <end position="334"/>
    </location>
</feature>
<feature type="transmembrane region" description="Helical" evidence="2">
    <location>
        <begin position="355"/>
        <end position="377"/>
    </location>
</feature>
<feature type="region of interest" description="Disordered" evidence="1">
    <location>
        <begin position="36"/>
        <end position="55"/>
    </location>
</feature>
<dbReference type="RefSeq" id="WP_154313204.1">
    <property type="nucleotide sequence ID" value="NZ_WKKW01000002.1"/>
</dbReference>
<dbReference type="Pfam" id="PF02517">
    <property type="entry name" value="Rce1-like"/>
    <property type="match status" value="1"/>
</dbReference>
<gene>
    <name evidence="4" type="ORF">GKC41_04815</name>
</gene>
<proteinExistence type="predicted"/>
<accession>A0A6N7TTW4</accession>
<dbReference type="GO" id="GO:0008237">
    <property type="term" value="F:metallopeptidase activity"/>
    <property type="evidence" value="ECO:0007669"/>
    <property type="project" value="UniProtKB-KW"/>
</dbReference>
<protein>
    <submittedName>
        <fullName evidence="4">CPBP family intramembrane metalloprotease</fullName>
    </submittedName>
</protein>
<feature type="transmembrane region" description="Helical" evidence="2">
    <location>
        <begin position="120"/>
        <end position="138"/>
    </location>
</feature>
<reference evidence="4 5" key="1">
    <citation type="submission" date="2019-11" db="EMBL/GenBank/DDBJ databases">
        <title>Draft Genome Sequence of Plant Growth-Promoting Rhizosphere-Associated Bacteria.</title>
        <authorList>
            <person name="Vasilyev I.Y."/>
            <person name="Radchenko V."/>
            <person name="Ilnitskaya E.V."/>
        </authorList>
    </citation>
    <scope>NUCLEOTIDE SEQUENCE [LARGE SCALE GENOMIC DNA]</scope>
    <source>
        <strain evidence="4 5">VRA_9sq_n</strain>
    </source>
</reference>
<organism evidence="4 5">
    <name type="scientific">Bifidobacterium asteroides</name>
    <dbReference type="NCBI Taxonomy" id="1684"/>
    <lineage>
        <taxon>Bacteria</taxon>
        <taxon>Bacillati</taxon>
        <taxon>Actinomycetota</taxon>
        <taxon>Actinomycetes</taxon>
        <taxon>Bifidobacteriales</taxon>
        <taxon>Bifidobacteriaceae</taxon>
        <taxon>Bifidobacterium</taxon>
    </lineage>
</organism>
<evidence type="ECO:0000259" key="3">
    <source>
        <dbReference type="Pfam" id="PF02517"/>
    </source>
</evidence>
<dbReference type="InterPro" id="IPR003675">
    <property type="entry name" value="Rce1/LyrA-like_dom"/>
</dbReference>
<dbReference type="EMBL" id="WKKW01000002">
    <property type="protein sequence ID" value="MSD90981.1"/>
    <property type="molecule type" value="Genomic_DNA"/>
</dbReference>
<evidence type="ECO:0000313" key="5">
    <source>
        <dbReference type="Proteomes" id="UP000436357"/>
    </source>
</evidence>
<keyword evidence="4" id="KW-0482">Metalloprotease</keyword>
<dbReference type="AlphaFoldDB" id="A0A6N7TTW4"/>
<feature type="transmembrane region" description="Helical" evidence="2">
    <location>
        <begin position="71"/>
        <end position="92"/>
    </location>
</feature>
<keyword evidence="2" id="KW-1133">Transmembrane helix</keyword>
<dbReference type="GO" id="GO:0006508">
    <property type="term" value="P:proteolysis"/>
    <property type="evidence" value="ECO:0007669"/>
    <property type="project" value="UniProtKB-KW"/>
</dbReference>
<evidence type="ECO:0000256" key="1">
    <source>
        <dbReference type="SAM" id="MobiDB-lite"/>
    </source>
</evidence>
<feature type="transmembrane region" description="Helical" evidence="2">
    <location>
        <begin position="214"/>
        <end position="234"/>
    </location>
</feature>
<name>A0A6N7TTW4_9BIFI</name>
<sequence>MGAAGGGVDLDQLEVNAGWLNLQRIVKGHGEMGQTATAADASGTGQTQKPRRGTADRAWMSAARGMLNRQAALLLVYLLIINSVGLLFGVLAQMEWNAVFDPVPAHSGFIYVMSHADKEYGGIINLIAACTGLCFLVFTRRRQICDSGPSGIFHTDLHPMTWQVLLGCFALTLTGQTLADWYQSGMDWTAARLGVQQSWTTTEQIQQASGTIPMFIYVSLLAPVIEELVFRGAILHALKPYGHVFAIVTSAVMFGFFHGDLGQGFFAFIMGLLLGYLACEYSIFWSIALHVFNNLVVSDGLEVLLGFMSDNMSSYINVLMMLAGMMAAVLVLYLGRHRIAAFLHENRTYTNVYGAWACPFFIMLLLIMGFTMLTPFVSAGA</sequence>
<feature type="transmembrane region" description="Helical" evidence="2">
    <location>
        <begin position="265"/>
        <end position="292"/>
    </location>
</feature>
<keyword evidence="2" id="KW-0472">Membrane</keyword>
<feature type="domain" description="CAAX prenyl protease 2/Lysostaphin resistance protein A-like" evidence="3">
    <location>
        <begin position="210"/>
        <end position="296"/>
    </location>
</feature>